<feature type="transmembrane region" description="Helical" evidence="1">
    <location>
        <begin position="82"/>
        <end position="105"/>
    </location>
</feature>
<dbReference type="STRING" id="652787.SAMN05216490_4822"/>
<dbReference type="RefSeq" id="WP_091379367.1">
    <property type="nucleotide sequence ID" value="NZ_LT629740.1"/>
</dbReference>
<gene>
    <name evidence="2" type="ORF">SAMN05216490_4822</name>
</gene>
<feature type="transmembrane region" description="Helical" evidence="1">
    <location>
        <begin position="15"/>
        <end position="36"/>
    </location>
</feature>
<dbReference type="InterPro" id="IPR025363">
    <property type="entry name" value="DUF4267"/>
</dbReference>
<keyword evidence="1" id="KW-0472">Membrane</keyword>
<accession>A0A1H2CAY7</accession>
<keyword evidence="1" id="KW-1133">Transmembrane helix</keyword>
<evidence type="ECO:0000313" key="3">
    <source>
        <dbReference type="Proteomes" id="UP000199679"/>
    </source>
</evidence>
<feature type="transmembrane region" description="Helical" evidence="1">
    <location>
        <begin position="111"/>
        <end position="132"/>
    </location>
</feature>
<dbReference type="AlphaFoldDB" id="A0A1H2CAY7"/>
<dbReference type="OrthoDB" id="2968810at2"/>
<name>A0A1H2CAY7_MUCMA</name>
<dbReference type="Proteomes" id="UP000199679">
    <property type="component" value="Chromosome I"/>
</dbReference>
<protein>
    <recommendedName>
        <fullName evidence="4">DUF4267 domain-containing protein</fullName>
    </recommendedName>
</protein>
<dbReference type="EMBL" id="LT629740">
    <property type="protein sequence ID" value="SDT67705.1"/>
    <property type="molecule type" value="Genomic_DNA"/>
</dbReference>
<evidence type="ECO:0000256" key="1">
    <source>
        <dbReference type="SAM" id="Phobius"/>
    </source>
</evidence>
<keyword evidence="1" id="KW-0812">Transmembrane</keyword>
<proteinExistence type="predicted"/>
<organism evidence="2 3">
    <name type="scientific">Mucilaginibacter mallensis</name>
    <dbReference type="NCBI Taxonomy" id="652787"/>
    <lineage>
        <taxon>Bacteria</taxon>
        <taxon>Pseudomonadati</taxon>
        <taxon>Bacteroidota</taxon>
        <taxon>Sphingobacteriia</taxon>
        <taxon>Sphingobacteriales</taxon>
        <taxon>Sphingobacteriaceae</taxon>
        <taxon>Mucilaginibacter</taxon>
    </lineage>
</organism>
<reference evidence="2 3" key="1">
    <citation type="submission" date="2016-10" db="EMBL/GenBank/DDBJ databases">
        <authorList>
            <person name="de Groot N.N."/>
        </authorList>
    </citation>
    <scope>NUCLEOTIDE SEQUENCE [LARGE SCALE GENOMIC DNA]</scope>
    <source>
        <strain evidence="2 3">MP1X4</strain>
    </source>
</reference>
<dbReference type="Pfam" id="PF14087">
    <property type="entry name" value="DUF4267"/>
    <property type="match status" value="1"/>
</dbReference>
<keyword evidence="3" id="KW-1185">Reference proteome</keyword>
<evidence type="ECO:0000313" key="2">
    <source>
        <dbReference type="EMBL" id="SDT67705.1"/>
    </source>
</evidence>
<sequence length="137" mass="14881">MKTINEITPWGTRSASYWMTLLIAAGIIFVGLRFIINPAAGADGYGIPFANAKDFPFGRIKGIRDIFSGLVLLPFLLMRMRFATACVFTAAIIIPATDCAIVLATNGAGDIQHLLIHGLTALYMAITSFLLFRNKQA</sequence>
<evidence type="ECO:0008006" key="4">
    <source>
        <dbReference type="Google" id="ProtNLM"/>
    </source>
</evidence>